<dbReference type="GO" id="GO:0019353">
    <property type="term" value="P:protoporphyrinogen IX biosynthetic process from glutamate"/>
    <property type="evidence" value="ECO:0007669"/>
    <property type="project" value="TreeGrafter"/>
</dbReference>
<dbReference type="NCBIfam" id="TIGR01035">
    <property type="entry name" value="hemA"/>
    <property type="match status" value="1"/>
</dbReference>
<evidence type="ECO:0000259" key="15">
    <source>
        <dbReference type="Pfam" id="PF05201"/>
    </source>
</evidence>
<dbReference type="UniPathway" id="UPA00251">
    <property type="reaction ID" value="UER00316"/>
</dbReference>
<dbReference type="AlphaFoldDB" id="A0A7C2GFV0"/>
<comment type="caution">
    <text evidence="16">The sequence shown here is derived from an EMBL/GenBank/DDBJ whole genome shotgun (WGS) entry which is preliminary data.</text>
</comment>
<feature type="binding site" evidence="9 11">
    <location>
        <begin position="101"/>
        <end position="103"/>
    </location>
    <ligand>
        <name>substrate</name>
    </ligand>
</feature>
<keyword evidence="4 9" id="KW-0521">NADP</keyword>
<dbReference type="InterPro" id="IPR018214">
    <property type="entry name" value="GluRdtase_CS"/>
</dbReference>
<dbReference type="GO" id="GO:0008883">
    <property type="term" value="F:glutamyl-tRNA reductase activity"/>
    <property type="evidence" value="ECO:0007669"/>
    <property type="project" value="UniProtKB-UniRule"/>
</dbReference>
<evidence type="ECO:0000256" key="5">
    <source>
        <dbReference type="ARBA" id="ARBA00023002"/>
    </source>
</evidence>
<evidence type="ECO:0000256" key="8">
    <source>
        <dbReference type="ARBA" id="ARBA00068659"/>
    </source>
</evidence>
<dbReference type="InterPro" id="IPR015895">
    <property type="entry name" value="4pyrrol_synth_GluRdtase_N"/>
</dbReference>
<protein>
    <recommendedName>
        <fullName evidence="8 9">Glutamyl-tRNA reductase</fullName>
        <shortName evidence="9">GluTR</shortName>
        <ecNumber evidence="3 9">1.2.1.70</ecNumber>
    </recommendedName>
</protein>
<feature type="binding site" evidence="9 12">
    <location>
        <begin position="176"/>
        <end position="181"/>
    </location>
    <ligand>
        <name>NADP(+)</name>
        <dbReference type="ChEBI" id="CHEBI:58349"/>
    </ligand>
</feature>
<dbReference type="PIRSF" id="PIRSF000445">
    <property type="entry name" value="4pyrrol_synth_GluRdtase"/>
    <property type="match status" value="1"/>
</dbReference>
<dbReference type="EMBL" id="DSKL01000299">
    <property type="protein sequence ID" value="HEH82849.1"/>
    <property type="molecule type" value="Genomic_DNA"/>
</dbReference>
<evidence type="ECO:0000256" key="10">
    <source>
        <dbReference type="PIRSR" id="PIRSR000445-1"/>
    </source>
</evidence>
<name>A0A7C2GFV0_9DEIN</name>
<comment type="function">
    <text evidence="9">Catalyzes the NADPH-dependent reduction of glutamyl-tRNA(Glu) to glutamate 1-semialdehyde (GSA).</text>
</comment>
<comment type="miscellaneous">
    <text evidence="9">During catalysis, the active site Cys acts as a nucleophile attacking the alpha-carbonyl group of tRNA-bound glutamate with the formation of a thioester intermediate between enzyme and glutamate, and the concomitant release of tRNA(Glu). The thioester intermediate is finally reduced by direct hydride transfer from NADPH, to form the product GSA.</text>
</comment>
<feature type="binding site" evidence="9 11">
    <location>
        <begin position="46"/>
        <end position="49"/>
    </location>
    <ligand>
        <name>substrate</name>
    </ligand>
</feature>
<evidence type="ECO:0000256" key="11">
    <source>
        <dbReference type="PIRSR" id="PIRSR000445-2"/>
    </source>
</evidence>
<evidence type="ECO:0000256" key="1">
    <source>
        <dbReference type="ARBA" id="ARBA00005059"/>
    </source>
</evidence>
<dbReference type="InterPro" id="IPR036291">
    <property type="entry name" value="NAD(P)-bd_dom_sf"/>
</dbReference>
<evidence type="ECO:0000259" key="14">
    <source>
        <dbReference type="Pfam" id="PF01488"/>
    </source>
</evidence>
<keyword evidence="6 9" id="KW-0627">Porphyrin biosynthesis</keyword>
<feature type="binding site" evidence="9 11">
    <location>
        <position position="107"/>
    </location>
    <ligand>
        <name>substrate</name>
    </ligand>
</feature>
<dbReference type="PANTHER" id="PTHR43013:SF1">
    <property type="entry name" value="GLUTAMYL-TRNA REDUCTASE"/>
    <property type="match status" value="1"/>
</dbReference>
<dbReference type="InterPro" id="IPR006151">
    <property type="entry name" value="Shikm_DH/Glu-tRNA_Rdtase"/>
</dbReference>
<evidence type="ECO:0000256" key="13">
    <source>
        <dbReference type="PIRSR" id="PIRSR000445-4"/>
    </source>
</evidence>
<dbReference type="Pfam" id="PF05201">
    <property type="entry name" value="GlutR_N"/>
    <property type="match status" value="1"/>
</dbReference>
<evidence type="ECO:0000256" key="7">
    <source>
        <dbReference type="ARBA" id="ARBA00047464"/>
    </source>
</evidence>
<dbReference type="Gene3D" id="3.40.50.720">
    <property type="entry name" value="NAD(P)-binding Rossmann-like Domain"/>
    <property type="match status" value="1"/>
</dbReference>
<organism evidence="16">
    <name type="scientific">Thermus islandicus</name>
    <dbReference type="NCBI Taxonomy" id="540988"/>
    <lineage>
        <taxon>Bacteria</taxon>
        <taxon>Thermotogati</taxon>
        <taxon>Deinococcota</taxon>
        <taxon>Deinococci</taxon>
        <taxon>Thermales</taxon>
        <taxon>Thermaceae</taxon>
        <taxon>Thermus</taxon>
    </lineage>
</organism>
<comment type="pathway">
    <text evidence="1 9">Porphyrin-containing compound metabolism; protoporphyrin-IX biosynthesis; 5-aminolevulinate from L-glutamyl-tRNA(Glu): step 1/2.</text>
</comment>
<comment type="subunit">
    <text evidence="9">Homodimer.</text>
</comment>
<dbReference type="InterPro" id="IPR036343">
    <property type="entry name" value="GluRdtase_N_sf"/>
</dbReference>
<feature type="active site" description="Nucleophile" evidence="9 10">
    <location>
        <position position="47"/>
    </location>
</feature>
<dbReference type="PROSITE" id="PS00747">
    <property type="entry name" value="GLUTR"/>
    <property type="match status" value="1"/>
</dbReference>
<evidence type="ECO:0000256" key="2">
    <source>
        <dbReference type="ARBA" id="ARBA00005916"/>
    </source>
</evidence>
<feature type="site" description="Important for activity" evidence="9 13">
    <location>
        <position position="86"/>
    </location>
</feature>
<keyword evidence="5 9" id="KW-0560">Oxidoreductase</keyword>
<evidence type="ECO:0000313" key="16">
    <source>
        <dbReference type="EMBL" id="HEH82849.1"/>
    </source>
</evidence>
<dbReference type="FunFam" id="3.40.50.720:FF:000031">
    <property type="entry name" value="Glutamyl-tRNA reductase"/>
    <property type="match status" value="1"/>
</dbReference>
<evidence type="ECO:0000256" key="4">
    <source>
        <dbReference type="ARBA" id="ARBA00022857"/>
    </source>
</evidence>
<reference evidence="16" key="1">
    <citation type="journal article" date="2020" name="mSystems">
        <title>Genome- and Community-Level Interaction Insights into Carbon Utilization and Element Cycling Functions of Hydrothermarchaeota in Hydrothermal Sediment.</title>
        <authorList>
            <person name="Zhou Z."/>
            <person name="Liu Y."/>
            <person name="Xu W."/>
            <person name="Pan J."/>
            <person name="Luo Z.H."/>
            <person name="Li M."/>
        </authorList>
    </citation>
    <scope>NUCLEOTIDE SEQUENCE [LARGE SCALE GENOMIC DNA]</scope>
    <source>
        <strain evidence="16">SpSt-246</strain>
    </source>
</reference>
<comment type="catalytic activity">
    <reaction evidence="7 9">
        <text>(S)-4-amino-5-oxopentanoate + tRNA(Glu) + NADP(+) = L-glutamyl-tRNA(Glu) + NADPH + H(+)</text>
        <dbReference type="Rhea" id="RHEA:12344"/>
        <dbReference type="Rhea" id="RHEA-COMP:9663"/>
        <dbReference type="Rhea" id="RHEA-COMP:9680"/>
        <dbReference type="ChEBI" id="CHEBI:15378"/>
        <dbReference type="ChEBI" id="CHEBI:57501"/>
        <dbReference type="ChEBI" id="CHEBI:57783"/>
        <dbReference type="ChEBI" id="CHEBI:58349"/>
        <dbReference type="ChEBI" id="CHEBI:78442"/>
        <dbReference type="ChEBI" id="CHEBI:78520"/>
        <dbReference type="EC" id="1.2.1.70"/>
    </reaction>
</comment>
<feature type="binding site" evidence="9 11">
    <location>
        <position position="96"/>
    </location>
    <ligand>
        <name>substrate</name>
    </ligand>
</feature>
<dbReference type="HAMAP" id="MF_00087">
    <property type="entry name" value="Glu_tRNA_reductase"/>
    <property type="match status" value="1"/>
</dbReference>
<dbReference type="FunFam" id="3.30.460.30:FF:000001">
    <property type="entry name" value="Glutamyl-tRNA reductase"/>
    <property type="match status" value="1"/>
</dbReference>
<dbReference type="CDD" id="cd05213">
    <property type="entry name" value="NAD_bind_Glutamyl_tRNA_reduct"/>
    <property type="match status" value="1"/>
</dbReference>
<gene>
    <name evidence="9" type="primary">hemA</name>
    <name evidence="16" type="ORF">ENP73_07735</name>
</gene>
<evidence type="ECO:0000256" key="3">
    <source>
        <dbReference type="ARBA" id="ARBA00012970"/>
    </source>
</evidence>
<dbReference type="Pfam" id="PF01488">
    <property type="entry name" value="Shikimate_DH"/>
    <property type="match status" value="1"/>
</dbReference>
<evidence type="ECO:0000256" key="12">
    <source>
        <dbReference type="PIRSR" id="PIRSR000445-3"/>
    </source>
</evidence>
<feature type="domain" description="Glutamyl-tRNA reductase N-terminal" evidence="15">
    <location>
        <begin position="8"/>
        <end position="143"/>
    </location>
</feature>
<dbReference type="GO" id="GO:0050661">
    <property type="term" value="F:NADP binding"/>
    <property type="evidence" value="ECO:0007669"/>
    <property type="project" value="InterPro"/>
</dbReference>
<dbReference type="PANTHER" id="PTHR43013">
    <property type="entry name" value="GLUTAMYL-TRNA REDUCTASE"/>
    <property type="match status" value="1"/>
</dbReference>
<dbReference type="SUPFAM" id="SSF51735">
    <property type="entry name" value="NAD(P)-binding Rossmann-fold domains"/>
    <property type="match status" value="1"/>
</dbReference>
<comment type="similarity">
    <text evidence="2 9">Belongs to the glutamyl-tRNA reductase family.</text>
</comment>
<dbReference type="Gene3D" id="3.30.460.30">
    <property type="entry name" value="Glutamyl-tRNA reductase, N-terminal domain"/>
    <property type="match status" value="1"/>
</dbReference>
<dbReference type="SUPFAM" id="SSF69742">
    <property type="entry name" value="Glutamyl tRNA-reductase catalytic, N-terminal domain"/>
    <property type="match status" value="1"/>
</dbReference>
<feature type="domain" description="Quinate/shikimate 5-dehydrogenase/glutamyl-tRNA reductase" evidence="14">
    <location>
        <begin position="159"/>
        <end position="288"/>
    </location>
</feature>
<dbReference type="InterPro" id="IPR000343">
    <property type="entry name" value="4pyrrol_synth_GluRdtase"/>
</dbReference>
<evidence type="ECO:0000256" key="6">
    <source>
        <dbReference type="ARBA" id="ARBA00023244"/>
    </source>
</evidence>
<evidence type="ECO:0000256" key="9">
    <source>
        <dbReference type="HAMAP-Rule" id="MF_00087"/>
    </source>
</evidence>
<accession>A0A7C2GFV0</accession>
<sequence length="392" mass="42350">MALPLYLVGLSHKTAPVGVRERAALDPAAGLPAALAALGKAVVLSTCNRTEVYGVGSPHRARALLLGRGVAPRHLYVKEGVEALRHLFRVAAGLDSLVVGEAQILGQVREALFLARKHGATESLLEKAFQSAVALGKRARSETGIGAGAVSVAYAALDLALAVFGDLSGLVVAVLGAGEMAELFLSHLRGEGVARVLVVNRTEERARALAARFGGEAYGLSALPRVLRQADVVVASAAAPHYLVGPEDLPRRVRPLFLIDLALPRNIDPRVARLPYAYLYNLDDLERVVEKNRRAREGEIPKVEALIEKALADYLEWYAGHRVREAIRALRISLLREVARELPQADPGLWHKEAGRRAHPWILALKARARDFLEGPPCPQECPLLAFRPPGL</sequence>
<comment type="domain">
    <text evidence="9">Possesses an unusual extended V-shaped dimeric structure with each monomer consisting of three distinct domains arranged along a curved 'spinal' alpha-helix. The N-terminal catalytic domain specifically recognizes the glutamate moiety of the substrate. The second domain is the NADPH-binding domain, and the third C-terminal domain is responsible for dimerization.</text>
</comment>
<dbReference type="EC" id="1.2.1.70" evidence="3 9"/>
<proteinExistence type="inferred from homology"/>